<dbReference type="Gene3D" id="3.40.47.10">
    <property type="match status" value="1"/>
</dbReference>
<evidence type="ECO:0000256" key="2">
    <source>
        <dbReference type="ARBA" id="ARBA00022553"/>
    </source>
</evidence>
<dbReference type="SUPFAM" id="SSF52151">
    <property type="entry name" value="FabD/lysophospholipase-like"/>
    <property type="match status" value="1"/>
</dbReference>
<dbReference type="PANTHER" id="PTHR43775">
    <property type="entry name" value="FATTY ACID SYNTHASE"/>
    <property type="match status" value="1"/>
</dbReference>
<dbReference type="Pfam" id="PF00109">
    <property type="entry name" value="ketoacyl-synt"/>
    <property type="match status" value="1"/>
</dbReference>
<feature type="domain" description="Carrier" evidence="5">
    <location>
        <begin position="936"/>
        <end position="1011"/>
    </location>
</feature>
<dbReference type="InterPro" id="IPR001227">
    <property type="entry name" value="Ac_transferase_dom_sf"/>
</dbReference>
<dbReference type="Proteomes" id="UP001596392">
    <property type="component" value="Unassembled WGS sequence"/>
</dbReference>
<evidence type="ECO:0000259" key="6">
    <source>
        <dbReference type="PROSITE" id="PS50917"/>
    </source>
</evidence>
<evidence type="ECO:0000259" key="7">
    <source>
        <dbReference type="PROSITE" id="PS52004"/>
    </source>
</evidence>
<evidence type="ECO:0000313" key="9">
    <source>
        <dbReference type="Proteomes" id="UP001596392"/>
    </source>
</evidence>
<dbReference type="InterPro" id="IPR016035">
    <property type="entry name" value="Acyl_Trfase/lysoPLipase"/>
</dbReference>
<dbReference type="EMBL" id="JBHTAC010000015">
    <property type="protein sequence ID" value="MFC7244224.1"/>
    <property type="molecule type" value="Genomic_DNA"/>
</dbReference>
<sequence length="1018" mass="104271">MTDDLTDDQTDGAEPIAVIGMACRVPGAPDLARFWDNLVAGRSARTELSRERLLRAGVPAEQLDDPDFVPVGYLLDDVEDFDAGLFGLTPREAALADPQHRLFLELCHSALEHAGWDPARFPGDIGVYGGRGMETYRWQHIHANRAIMAVTDHTTIGNGNHADTFTTLASYHLNLRGPSVGVYTACSTSLVAVHMAAEALRAGECDMALAGGVSIELPGDRGYLHREGAADSADGHCRPFDAAGSGVVAGSGGGVVLLKRLADAVDDGDQVYAVVLGNAVNNDGAAKVGFTASGVAGQAAAVANALATAGVDPRTVTYVEASATGSALGDAIEVEALTSVYGRGRADRQWCALGSVKSNIGHLSQGAGVVGLIKTALALHHGRIPASLGYTAANPALHLHESPFYVNAALATWETGPTPRRAAVSSFGIGGTNAHVVLQQGPVRAPRPAATGQAASAPSGAPPAPERSSPHAAAGSSAAPATPAVLEPGRPQALIVSARSAAARDAAVARLADHLAAAGDPDLADVAFTLRAGRAEHPYRAAVVATDGPDAVVALRDPQRRLSGIAVANPRVVLLFGDQAPGPVGLGLYDAEPKFAAAVDGCATAAGRDARELLADPLLAAFTAGYATARLWQSWGLRPATMLGHGVGEYVAATLAGVFDLADALRLVALHGRLAREAAGTAFTVSAAPDRLAALLPPQASIVAVDGPATCVVTGPAELLERLTEPSGRKIATRRLRTVHAFPPAVTEAMLAELTAAVAAARPAAPSSPYLSCRTGLPITADQTRDPAYWAGLLHEPVRFGPGVATALAGGATVFLECGPGRRLAGLAQMQAPKDGPAPLHSLPADPADDLLTCYAAAAALWVHGVPLTFDGAGRRVPLPGYPYERTRHWIDPDPPVTVQVLPAAAPSTAGNGATTGGTAHTGTPPTGSATGAGSAAEPEVAAALAPIWTSLLGIERIKPDDDFFAIGGTSLTAVQLVAQVRASFGVRLSMRLIFDAPTLDAMARTIEQRRAAAKAKA</sequence>
<evidence type="ECO:0000259" key="5">
    <source>
        <dbReference type="PROSITE" id="PS50075"/>
    </source>
</evidence>
<dbReference type="Pfam" id="PF02801">
    <property type="entry name" value="Ketoacyl-synt_C"/>
    <property type="match status" value="1"/>
</dbReference>
<dbReference type="InterPro" id="IPR016039">
    <property type="entry name" value="Thiolase-like"/>
</dbReference>
<dbReference type="InterPro" id="IPR018201">
    <property type="entry name" value="Ketoacyl_synth_AS"/>
</dbReference>
<dbReference type="Gene3D" id="3.30.70.3290">
    <property type="match status" value="1"/>
</dbReference>
<dbReference type="InterPro" id="IPR036736">
    <property type="entry name" value="ACP-like_sf"/>
</dbReference>
<dbReference type="RefSeq" id="WP_376807281.1">
    <property type="nucleotide sequence ID" value="NZ_JBHTAC010000015.1"/>
</dbReference>
<evidence type="ECO:0000256" key="4">
    <source>
        <dbReference type="SAM" id="MobiDB-lite"/>
    </source>
</evidence>
<accession>A0ABW2GZ22</accession>
<dbReference type="Gene3D" id="1.10.1200.10">
    <property type="entry name" value="ACP-like"/>
    <property type="match status" value="1"/>
</dbReference>
<evidence type="ECO:0000256" key="3">
    <source>
        <dbReference type="ARBA" id="ARBA00022679"/>
    </source>
</evidence>
<feature type="domain" description="SPOC" evidence="6">
    <location>
        <begin position="938"/>
        <end position="1018"/>
    </location>
</feature>
<gene>
    <name evidence="8" type="ORF">ACFQO7_17255</name>
</gene>
<feature type="compositionally biased region" description="Low complexity" evidence="4">
    <location>
        <begin position="445"/>
        <end position="459"/>
    </location>
</feature>
<evidence type="ECO:0000256" key="1">
    <source>
        <dbReference type="ARBA" id="ARBA00022450"/>
    </source>
</evidence>
<protein>
    <submittedName>
        <fullName evidence="8">Type I polyketide synthase</fullName>
    </submittedName>
</protein>
<dbReference type="Gene3D" id="3.40.366.10">
    <property type="entry name" value="Malonyl-Coenzyme A Acyl Carrier Protein, domain 2"/>
    <property type="match status" value="1"/>
</dbReference>
<name>A0ABW2GZ22_9ACTN</name>
<organism evidence="8 9">
    <name type="scientific">Catellatospora aurea</name>
    <dbReference type="NCBI Taxonomy" id="1337874"/>
    <lineage>
        <taxon>Bacteria</taxon>
        <taxon>Bacillati</taxon>
        <taxon>Actinomycetota</taxon>
        <taxon>Actinomycetes</taxon>
        <taxon>Micromonosporales</taxon>
        <taxon>Micromonosporaceae</taxon>
        <taxon>Catellatospora</taxon>
    </lineage>
</organism>
<keyword evidence="3" id="KW-0808">Transferase</keyword>
<dbReference type="CDD" id="cd00833">
    <property type="entry name" value="PKS"/>
    <property type="match status" value="1"/>
</dbReference>
<dbReference type="Pfam" id="PF22621">
    <property type="entry name" value="CurL-like_PKS_C"/>
    <property type="match status" value="1"/>
</dbReference>
<dbReference type="PROSITE" id="PS50075">
    <property type="entry name" value="CARRIER"/>
    <property type="match status" value="1"/>
</dbReference>
<dbReference type="InterPro" id="IPR014030">
    <property type="entry name" value="Ketoacyl_synth_N"/>
</dbReference>
<proteinExistence type="predicted"/>
<feature type="region of interest" description="Disordered" evidence="4">
    <location>
        <begin position="907"/>
        <end position="936"/>
    </location>
</feature>
<dbReference type="Pfam" id="PF00698">
    <property type="entry name" value="Acyl_transf_1"/>
    <property type="match status" value="1"/>
</dbReference>
<dbReference type="SUPFAM" id="SSF53901">
    <property type="entry name" value="Thiolase-like"/>
    <property type="match status" value="1"/>
</dbReference>
<dbReference type="PANTHER" id="PTHR43775:SF37">
    <property type="entry name" value="SI:DKEY-61P9.11"/>
    <property type="match status" value="1"/>
</dbReference>
<dbReference type="InterPro" id="IPR009081">
    <property type="entry name" value="PP-bd_ACP"/>
</dbReference>
<dbReference type="Pfam" id="PF00550">
    <property type="entry name" value="PP-binding"/>
    <property type="match status" value="1"/>
</dbReference>
<dbReference type="SMART" id="SM00823">
    <property type="entry name" value="PKS_PP"/>
    <property type="match status" value="1"/>
</dbReference>
<dbReference type="InterPro" id="IPR020841">
    <property type="entry name" value="PKS_Beta-ketoAc_synthase_dom"/>
</dbReference>
<dbReference type="PROSITE" id="PS50917">
    <property type="entry name" value="SPOC"/>
    <property type="match status" value="1"/>
</dbReference>
<dbReference type="InterPro" id="IPR010912">
    <property type="entry name" value="SPOC_met"/>
</dbReference>
<dbReference type="SMART" id="SM00825">
    <property type="entry name" value="PKS_KS"/>
    <property type="match status" value="1"/>
</dbReference>
<dbReference type="InterPro" id="IPR020806">
    <property type="entry name" value="PKS_PP-bd"/>
</dbReference>
<feature type="region of interest" description="Disordered" evidence="4">
    <location>
        <begin position="445"/>
        <end position="485"/>
    </location>
</feature>
<dbReference type="InterPro" id="IPR014043">
    <property type="entry name" value="Acyl_transferase_dom"/>
</dbReference>
<reference evidence="9" key="1">
    <citation type="journal article" date="2019" name="Int. J. Syst. Evol. Microbiol.">
        <title>The Global Catalogue of Microorganisms (GCM) 10K type strain sequencing project: providing services to taxonomists for standard genome sequencing and annotation.</title>
        <authorList>
            <consortium name="The Broad Institute Genomics Platform"/>
            <consortium name="The Broad Institute Genome Sequencing Center for Infectious Disease"/>
            <person name="Wu L."/>
            <person name="Ma J."/>
        </authorList>
    </citation>
    <scope>NUCLEOTIDE SEQUENCE [LARGE SCALE GENOMIC DNA]</scope>
    <source>
        <strain evidence="9">CGMCC 1.9106</strain>
    </source>
</reference>
<dbReference type="PROSITE" id="PS00606">
    <property type="entry name" value="KS3_1"/>
    <property type="match status" value="1"/>
</dbReference>
<feature type="compositionally biased region" description="Low complexity" evidence="4">
    <location>
        <begin position="466"/>
        <end position="484"/>
    </location>
</feature>
<keyword evidence="1" id="KW-0596">Phosphopantetheine</keyword>
<dbReference type="InterPro" id="IPR014031">
    <property type="entry name" value="Ketoacyl_synth_C"/>
</dbReference>
<evidence type="ECO:0000313" key="8">
    <source>
        <dbReference type="EMBL" id="MFC7244224.1"/>
    </source>
</evidence>
<keyword evidence="9" id="KW-1185">Reference proteome</keyword>
<comment type="caution">
    <text evidence="8">The sequence shown here is derived from an EMBL/GenBank/DDBJ whole genome shotgun (WGS) entry which is preliminary data.</text>
</comment>
<dbReference type="PROSITE" id="PS52004">
    <property type="entry name" value="KS3_2"/>
    <property type="match status" value="1"/>
</dbReference>
<keyword evidence="2" id="KW-0597">Phosphoprotein</keyword>
<dbReference type="SMART" id="SM00827">
    <property type="entry name" value="PKS_AT"/>
    <property type="match status" value="1"/>
</dbReference>
<feature type="domain" description="Ketosynthase family 3 (KS3)" evidence="7">
    <location>
        <begin position="13"/>
        <end position="440"/>
    </location>
</feature>
<dbReference type="SUPFAM" id="SSF47336">
    <property type="entry name" value="ACP-like"/>
    <property type="match status" value="1"/>
</dbReference>
<dbReference type="InterPro" id="IPR050091">
    <property type="entry name" value="PKS_NRPS_Biosynth_Enz"/>
</dbReference>